<keyword evidence="1" id="KW-0067">ATP-binding</keyword>
<accession>A0ABS6Y7J3</accession>
<protein>
    <submittedName>
        <fullName evidence="1">ATP-binding protein</fullName>
    </submittedName>
</protein>
<dbReference type="GO" id="GO:0005524">
    <property type="term" value="F:ATP binding"/>
    <property type="evidence" value="ECO:0007669"/>
    <property type="project" value="UniProtKB-KW"/>
</dbReference>
<sequence>MFAKQLTTVQRFKLDISENEAIKILTAAYKAQVENRHCHFLEDDDIIRAIEFTASWLAMEDKKPGLYFTGLCGTGKTTMIKAIKMVVDWYYSNTRFKPTMTIIKATDLVSMALNNYYEFKSLAKRTLLAIDDLGQEPAVISNYANVMKPCVEILSERYDSQLTTFISSNLAPENIKEYYDERLSDRFREMMEIIPFESKTFRK</sequence>
<gene>
    <name evidence="1" type="ORF">KZO77_10610</name>
</gene>
<keyword evidence="2" id="KW-1185">Reference proteome</keyword>
<proteinExistence type="predicted"/>
<dbReference type="EMBL" id="JAHXCP010000023">
    <property type="protein sequence ID" value="MBW4755470.1"/>
    <property type="molecule type" value="Genomic_DNA"/>
</dbReference>
<name>A0ABS6Y7J3_9BACT</name>
<keyword evidence="1" id="KW-0547">Nucleotide-binding</keyword>
<reference evidence="1 2" key="1">
    <citation type="submission" date="2021-07" db="EMBL/GenBank/DDBJ databases">
        <title>Genomic diversity and antimicrobial resistance of Prevotella spp. isolated from chronic lung disease airways.</title>
        <authorList>
            <person name="Webb K.A."/>
            <person name="Olagoke O.S."/>
            <person name="Baird T."/>
            <person name="Neill J."/>
            <person name="Pham A."/>
            <person name="Wells T.J."/>
            <person name="Ramsay K.A."/>
            <person name="Bell S.C."/>
            <person name="Sarovich D.S."/>
            <person name="Price E.P."/>
        </authorList>
    </citation>
    <scope>NUCLEOTIDE SEQUENCE [LARGE SCALE GENOMIC DNA]</scope>
    <source>
        <strain evidence="1 2">SCHI0027.S.6</strain>
    </source>
</reference>
<evidence type="ECO:0000313" key="2">
    <source>
        <dbReference type="Proteomes" id="UP000812077"/>
    </source>
</evidence>
<organism evidence="1 2">
    <name type="scientific">Prevotella melaninogenica</name>
    <dbReference type="NCBI Taxonomy" id="28132"/>
    <lineage>
        <taxon>Bacteria</taxon>
        <taxon>Pseudomonadati</taxon>
        <taxon>Bacteroidota</taxon>
        <taxon>Bacteroidia</taxon>
        <taxon>Bacteroidales</taxon>
        <taxon>Prevotellaceae</taxon>
        <taxon>Prevotella</taxon>
    </lineage>
</organism>
<comment type="caution">
    <text evidence="1">The sequence shown here is derived from an EMBL/GenBank/DDBJ whole genome shotgun (WGS) entry which is preliminary data.</text>
</comment>
<evidence type="ECO:0000313" key="1">
    <source>
        <dbReference type="EMBL" id="MBW4755470.1"/>
    </source>
</evidence>
<dbReference type="Proteomes" id="UP000812077">
    <property type="component" value="Unassembled WGS sequence"/>
</dbReference>
<dbReference type="RefSeq" id="WP_219433927.1">
    <property type="nucleotide sequence ID" value="NZ_JAHXCP010000023.1"/>
</dbReference>